<protein>
    <submittedName>
        <fullName evidence="1">Uncharacterized protein</fullName>
    </submittedName>
</protein>
<proteinExistence type="predicted"/>
<dbReference type="Proteomes" id="UP000788993">
    <property type="component" value="Unassembled WGS sequence"/>
</dbReference>
<accession>A0A9P8P369</accession>
<name>A0A9P8P369_9ASCO</name>
<evidence type="ECO:0000313" key="2">
    <source>
        <dbReference type="Proteomes" id="UP000788993"/>
    </source>
</evidence>
<dbReference type="AlphaFoldDB" id="A0A9P8P369"/>
<keyword evidence="2" id="KW-1185">Reference proteome</keyword>
<reference evidence="1" key="1">
    <citation type="journal article" date="2021" name="Open Biol.">
        <title>Shared evolutionary footprints suggest mitochondrial oxidative damage underlies multiple complex I losses in fungi.</title>
        <authorList>
            <person name="Schikora-Tamarit M.A."/>
            <person name="Marcet-Houben M."/>
            <person name="Nosek J."/>
            <person name="Gabaldon T."/>
        </authorList>
    </citation>
    <scope>NUCLEOTIDE SEQUENCE</scope>
    <source>
        <strain evidence="1">NCAIM Y.01608</strain>
    </source>
</reference>
<reference evidence="1" key="2">
    <citation type="submission" date="2021-01" db="EMBL/GenBank/DDBJ databases">
        <authorList>
            <person name="Schikora-Tamarit M.A."/>
        </authorList>
    </citation>
    <scope>NUCLEOTIDE SEQUENCE</scope>
    <source>
        <strain evidence="1">NCAIM Y.01608</strain>
    </source>
</reference>
<dbReference type="EMBL" id="JAEUBD010001178">
    <property type="protein sequence ID" value="KAH3664708.1"/>
    <property type="molecule type" value="Genomic_DNA"/>
</dbReference>
<comment type="caution">
    <text evidence="1">The sequence shown here is derived from an EMBL/GenBank/DDBJ whole genome shotgun (WGS) entry which is preliminary data.</text>
</comment>
<organism evidence="1 2">
    <name type="scientific">Ogataea polymorpha</name>
    <dbReference type="NCBI Taxonomy" id="460523"/>
    <lineage>
        <taxon>Eukaryota</taxon>
        <taxon>Fungi</taxon>
        <taxon>Dikarya</taxon>
        <taxon>Ascomycota</taxon>
        <taxon>Saccharomycotina</taxon>
        <taxon>Pichiomycetes</taxon>
        <taxon>Pichiales</taxon>
        <taxon>Pichiaceae</taxon>
        <taxon>Ogataea</taxon>
    </lineage>
</organism>
<sequence>MSAGSRSGSHHTNPSPELTQYWRSMISCSGSFTENPILWIRSTTGRLAKPSLPLISASHSSTIAHIFIWSTFLYHVAGSVPFSNCNAPFSWPFVENAIIAMNPAFARNVPTAPYSPYTTFDWKNPGRKNLNDRSIAPIVPTMPAKNLITIRRHLTLLNS</sequence>
<gene>
    <name evidence="1" type="ORF">OGATHE_003523</name>
</gene>
<evidence type="ECO:0000313" key="1">
    <source>
        <dbReference type="EMBL" id="KAH3664708.1"/>
    </source>
</evidence>